<keyword evidence="1" id="KW-1133">Transmembrane helix</keyword>
<keyword evidence="1" id="KW-0812">Transmembrane</keyword>
<organism evidence="2">
    <name type="scientific">Opuntia streptacantha</name>
    <name type="common">Prickly pear cactus</name>
    <name type="synonym">Opuntia cardona</name>
    <dbReference type="NCBI Taxonomy" id="393608"/>
    <lineage>
        <taxon>Eukaryota</taxon>
        <taxon>Viridiplantae</taxon>
        <taxon>Streptophyta</taxon>
        <taxon>Embryophyta</taxon>
        <taxon>Tracheophyta</taxon>
        <taxon>Spermatophyta</taxon>
        <taxon>Magnoliopsida</taxon>
        <taxon>eudicotyledons</taxon>
        <taxon>Gunneridae</taxon>
        <taxon>Pentapetalae</taxon>
        <taxon>Caryophyllales</taxon>
        <taxon>Cactineae</taxon>
        <taxon>Cactaceae</taxon>
        <taxon>Opuntioideae</taxon>
        <taxon>Opuntia</taxon>
    </lineage>
</organism>
<evidence type="ECO:0000256" key="1">
    <source>
        <dbReference type="SAM" id="Phobius"/>
    </source>
</evidence>
<feature type="transmembrane region" description="Helical" evidence="1">
    <location>
        <begin position="63"/>
        <end position="82"/>
    </location>
</feature>
<dbReference type="AlphaFoldDB" id="A0A7C9E848"/>
<accession>A0A7C9E848</accession>
<keyword evidence="1" id="KW-0472">Membrane</keyword>
<evidence type="ECO:0000313" key="2">
    <source>
        <dbReference type="EMBL" id="MBA4658606.1"/>
    </source>
</evidence>
<sequence>MAIEFRMTPLLEGRDMRRIMKAEENIMVPSVLQGVAMKIIWLVDYIRTLMMVFPCRKVFEIEIFLIFRAGGSGVLTAASMIFQGGLEASSIHSCVNKMVN</sequence>
<reference evidence="2" key="1">
    <citation type="journal article" date="2013" name="J. Plant Res.">
        <title>Effect of fungi and light on seed germination of three Opuntia species from semiarid lands of central Mexico.</title>
        <authorList>
            <person name="Delgado-Sanchez P."/>
            <person name="Jimenez-Bremont J.F."/>
            <person name="Guerrero-Gonzalez Mde L."/>
            <person name="Flores J."/>
        </authorList>
    </citation>
    <scope>NUCLEOTIDE SEQUENCE</scope>
    <source>
        <tissue evidence="2">Cladode</tissue>
    </source>
</reference>
<protein>
    <submittedName>
        <fullName evidence="2">Uncharacterized protein</fullName>
    </submittedName>
</protein>
<name>A0A7C9E848_OPUST</name>
<feature type="transmembrane region" description="Helical" evidence="1">
    <location>
        <begin position="26"/>
        <end position="43"/>
    </location>
</feature>
<reference evidence="2" key="2">
    <citation type="submission" date="2020-07" db="EMBL/GenBank/DDBJ databases">
        <authorList>
            <person name="Vera ALvarez R."/>
            <person name="Arias-Moreno D.M."/>
            <person name="Jimenez-Jacinto V."/>
            <person name="Jimenez-Bremont J.F."/>
            <person name="Swaminathan K."/>
            <person name="Moose S.P."/>
            <person name="Guerrero-Gonzalez M.L."/>
            <person name="Marino-Ramirez L."/>
            <person name="Landsman D."/>
            <person name="Rodriguez-Kessler M."/>
            <person name="Delgado-Sanchez P."/>
        </authorList>
    </citation>
    <scope>NUCLEOTIDE SEQUENCE</scope>
    <source>
        <tissue evidence="2">Cladode</tissue>
    </source>
</reference>
<proteinExistence type="predicted"/>
<dbReference type="EMBL" id="GISG01201183">
    <property type="protein sequence ID" value="MBA4658606.1"/>
    <property type="molecule type" value="Transcribed_RNA"/>
</dbReference>